<feature type="transmembrane region" description="Helical" evidence="1">
    <location>
        <begin position="267"/>
        <end position="287"/>
    </location>
</feature>
<comment type="caution">
    <text evidence="2">The sequence shown here is derived from an EMBL/GenBank/DDBJ whole genome shotgun (WGS) entry which is preliminary data.</text>
</comment>
<dbReference type="InterPro" id="IPR003474">
    <property type="entry name" value="Glcn_transporter"/>
</dbReference>
<sequence>MGGLAGILLALGLLIVLSWRGVSVLLLAPAAAALAALLSGAPVLASYTQIFMPALGSFVAAFLPLFLLGAVFGRLMEETGAAQALARAITARLGEGRTILAVVLACAVLTYGGVSLFVVAFAVQPLAAAMFSRARLPATLIPASIALGAFTFTMTALPGTPAIQNAIPMPHFGTTAFAAPGAGVLAGAIMLGLGLLWLNRRVAAHAFATPGAPPPPLEGTEAPSAALAALPNLLVVSLNLVLASAVLPALDTAYLAEVRFGGVEFAALRGVWAIILALLGAIALMAWMGRRRVPDLPAALGRGANAALLPALNTASLVGFGAVVAALPAFAAIRDAVLGIAPGNPLISLAVAVNILAGITGSASGGLSIALQTLGATYLERGVAAGIDPALLHRVAAIATGGLDALPHNGAVVTLLAVCGMTHRQSYADIFVVACLIPLLALAAVLAVTALTGAF</sequence>
<gene>
    <name evidence="2" type="ORF">OF850_22440</name>
</gene>
<reference evidence="2 3" key="1">
    <citation type="submission" date="2022-10" db="EMBL/GenBank/DDBJ databases">
        <title>Roseococcus glaciei nov., sp. nov., isolated from glacier.</title>
        <authorList>
            <person name="Liu Q."/>
            <person name="Xin Y.-H."/>
        </authorList>
    </citation>
    <scope>NUCLEOTIDE SEQUENCE [LARGE SCALE GENOMIC DNA]</scope>
    <source>
        <strain evidence="2 3">MDT2-1-1</strain>
    </source>
</reference>
<feature type="transmembrane region" description="Helical" evidence="1">
    <location>
        <begin position="99"/>
        <end position="123"/>
    </location>
</feature>
<feature type="transmembrane region" description="Helical" evidence="1">
    <location>
        <begin position="54"/>
        <end position="72"/>
    </location>
</feature>
<dbReference type="PANTHER" id="PTHR30354">
    <property type="entry name" value="GNT FAMILY GLUCONATE TRANSPORTER"/>
    <property type="match status" value="1"/>
</dbReference>
<accession>A0ABT3P3I2</accession>
<feature type="transmembrane region" description="Helical" evidence="1">
    <location>
        <begin position="135"/>
        <end position="157"/>
    </location>
</feature>
<keyword evidence="3" id="KW-1185">Reference proteome</keyword>
<feature type="transmembrane region" description="Helical" evidence="1">
    <location>
        <begin position="225"/>
        <end position="247"/>
    </location>
</feature>
<feature type="transmembrane region" description="Helical" evidence="1">
    <location>
        <begin position="28"/>
        <end position="47"/>
    </location>
</feature>
<feature type="transmembrane region" description="Helical" evidence="1">
    <location>
        <begin position="345"/>
        <end position="371"/>
    </location>
</feature>
<feature type="transmembrane region" description="Helical" evidence="1">
    <location>
        <begin position="177"/>
        <end position="198"/>
    </location>
</feature>
<dbReference type="RefSeq" id="WP_301592544.1">
    <property type="nucleotide sequence ID" value="NZ_JAPFQI010000034.1"/>
</dbReference>
<name>A0ABT3P3I2_9PROT</name>
<feature type="transmembrane region" description="Helical" evidence="1">
    <location>
        <begin position="308"/>
        <end position="333"/>
    </location>
</feature>
<evidence type="ECO:0000313" key="3">
    <source>
        <dbReference type="Proteomes" id="UP001526430"/>
    </source>
</evidence>
<dbReference type="EMBL" id="JAPFQI010000034">
    <property type="protein sequence ID" value="MCW8088344.1"/>
    <property type="molecule type" value="Genomic_DNA"/>
</dbReference>
<proteinExistence type="predicted"/>
<dbReference type="Proteomes" id="UP001526430">
    <property type="component" value="Unassembled WGS sequence"/>
</dbReference>
<dbReference type="PANTHER" id="PTHR30354:SF7">
    <property type="entry name" value="BLL7963 PROTEIN"/>
    <property type="match status" value="1"/>
</dbReference>
<keyword evidence="1" id="KW-1133">Transmembrane helix</keyword>
<evidence type="ECO:0000313" key="2">
    <source>
        <dbReference type="EMBL" id="MCW8088344.1"/>
    </source>
</evidence>
<organism evidence="2 3">
    <name type="scientific">Sabulicella glaciei</name>
    <dbReference type="NCBI Taxonomy" id="2984948"/>
    <lineage>
        <taxon>Bacteria</taxon>
        <taxon>Pseudomonadati</taxon>
        <taxon>Pseudomonadota</taxon>
        <taxon>Alphaproteobacteria</taxon>
        <taxon>Acetobacterales</taxon>
        <taxon>Acetobacteraceae</taxon>
        <taxon>Sabulicella</taxon>
    </lineage>
</organism>
<keyword evidence="1" id="KW-0812">Transmembrane</keyword>
<feature type="transmembrane region" description="Helical" evidence="1">
    <location>
        <begin position="430"/>
        <end position="451"/>
    </location>
</feature>
<keyword evidence="1" id="KW-0472">Membrane</keyword>
<protein>
    <submittedName>
        <fullName evidence="2">GntP family permease</fullName>
    </submittedName>
</protein>
<evidence type="ECO:0000256" key="1">
    <source>
        <dbReference type="SAM" id="Phobius"/>
    </source>
</evidence>